<dbReference type="InterPro" id="IPR000792">
    <property type="entry name" value="Tscrpt_reg_LuxR_C"/>
</dbReference>
<dbReference type="OrthoDB" id="8277135at2"/>
<dbReference type="CDD" id="cd06170">
    <property type="entry name" value="LuxR_C_like"/>
    <property type="match status" value="1"/>
</dbReference>
<dbReference type="GO" id="GO:0003677">
    <property type="term" value="F:DNA binding"/>
    <property type="evidence" value="ECO:0007669"/>
    <property type="project" value="InterPro"/>
</dbReference>
<dbReference type="PRINTS" id="PR00038">
    <property type="entry name" value="HTHLUXR"/>
</dbReference>
<gene>
    <name evidence="3" type="ORF">SAMN05421759_103182</name>
</gene>
<keyword evidence="1" id="KW-1133">Transmembrane helix</keyword>
<dbReference type="RefSeq" id="WP_076446758.1">
    <property type="nucleotide sequence ID" value="NZ_FTOQ01000003.1"/>
</dbReference>
<evidence type="ECO:0000256" key="1">
    <source>
        <dbReference type="SAM" id="Phobius"/>
    </source>
</evidence>
<sequence>MALRIETDTRIPAGLALLMAVQLVCAAFFIGDVVADFRANPALGSWPYHLGIEAVATLSLLGAIVIEARFLMSLLRRKAHLEQNLKIAHAAVHEVIDAHFESWKLSPAENDVATFLVKGLDIAEIARVRDCAEGTVKAHLNAIYRKSGTRNRGELLSVLIDSLLDGGAERA</sequence>
<reference evidence="4" key="1">
    <citation type="submission" date="2017-01" db="EMBL/GenBank/DDBJ databases">
        <authorList>
            <person name="Varghese N."/>
            <person name="Submissions S."/>
        </authorList>
    </citation>
    <scope>NUCLEOTIDE SEQUENCE [LARGE SCALE GENOMIC DNA]</scope>
    <source>
        <strain evidence="4">DSM 29430</strain>
    </source>
</reference>
<keyword evidence="4" id="KW-1185">Reference proteome</keyword>
<dbReference type="Gene3D" id="1.10.10.10">
    <property type="entry name" value="Winged helix-like DNA-binding domain superfamily/Winged helix DNA-binding domain"/>
    <property type="match status" value="1"/>
</dbReference>
<organism evidence="3 4">
    <name type="scientific">Roseivivax lentus</name>
    <dbReference type="NCBI Taxonomy" id="633194"/>
    <lineage>
        <taxon>Bacteria</taxon>
        <taxon>Pseudomonadati</taxon>
        <taxon>Pseudomonadota</taxon>
        <taxon>Alphaproteobacteria</taxon>
        <taxon>Rhodobacterales</taxon>
        <taxon>Roseobacteraceae</taxon>
        <taxon>Roseivivax</taxon>
    </lineage>
</organism>
<dbReference type="AlphaFoldDB" id="A0A1N7LV41"/>
<name>A0A1N7LV41_9RHOB</name>
<dbReference type="SMART" id="SM00421">
    <property type="entry name" value="HTH_LUXR"/>
    <property type="match status" value="1"/>
</dbReference>
<accession>A0A1N7LV41</accession>
<dbReference type="Pfam" id="PF00196">
    <property type="entry name" value="GerE"/>
    <property type="match status" value="1"/>
</dbReference>
<feature type="transmembrane region" description="Helical" evidence="1">
    <location>
        <begin position="50"/>
        <end position="71"/>
    </location>
</feature>
<dbReference type="STRING" id="633194.SAMN05421759_103182"/>
<protein>
    <submittedName>
        <fullName evidence="3">Regulatory protein, luxR family</fullName>
    </submittedName>
</protein>
<dbReference type="InterPro" id="IPR016032">
    <property type="entry name" value="Sig_transdc_resp-reg_C-effctor"/>
</dbReference>
<dbReference type="InterPro" id="IPR036388">
    <property type="entry name" value="WH-like_DNA-bd_sf"/>
</dbReference>
<proteinExistence type="predicted"/>
<evidence type="ECO:0000313" key="4">
    <source>
        <dbReference type="Proteomes" id="UP000186684"/>
    </source>
</evidence>
<evidence type="ECO:0000313" key="3">
    <source>
        <dbReference type="EMBL" id="SIS77644.1"/>
    </source>
</evidence>
<feature type="domain" description="HTH luxR-type" evidence="2">
    <location>
        <begin position="102"/>
        <end position="159"/>
    </location>
</feature>
<dbReference type="SUPFAM" id="SSF46894">
    <property type="entry name" value="C-terminal effector domain of the bipartite response regulators"/>
    <property type="match status" value="1"/>
</dbReference>
<keyword evidence="1" id="KW-0812">Transmembrane</keyword>
<dbReference type="Proteomes" id="UP000186684">
    <property type="component" value="Unassembled WGS sequence"/>
</dbReference>
<dbReference type="GO" id="GO:0006355">
    <property type="term" value="P:regulation of DNA-templated transcription"/>
    <property type="evidence" value="ECO:0007669"/>
    <property type="project" value="InterPro"/>
</dbReference>
<feature type="transmembrane region" description="Helical" evidence="1">
    <location>
        <begin position="12"/>
        <end position="30"/>
    </location>
</feature>
<dbReference type="EMBL" id="FTOQ01000003">
    <property type="protein sequence ID" value="SIS77644.1"/>
    <property type="molecule type" value="Genomic_DNA"/>
</dbReference>
<keyword evidence="1" id="KW-0472">Membrane</keyword>
<evidence type="ECO:0000259" key="2">
    <source>
        <dbReference type="SMART" id="SM00421"/>
    </source>
</evidence>